<dbReference type="InterPro" id="IPR002560">
    <property type="entry name" value="Transposase_DDE"/>
</dbReference>
<feature type="domain" description="Transposase IS204/IS1001/IS1096/IS1165 DDE" evidence="2">
    <location>
        <begin position="10"/>
        <end position="95"/>
    </location>
</feature>
<sequence>MNWPFATPPQVVVTDLAHRMAEIVRSVWKDATVVADKFNVIQLFSKSLEATRKRTHSRATHRRGRHEQRLLHTSPDKRKPEEQEELKAWFSRLQKQLSIGASRFRIIFRFGSRMPLTPLPSKAHANG</sequence>
<evidence type="ECO:0000256" key="1">
    <source>
        <dbReference type="SAM" id="MobiDB-lite"/>
    </source>
</evidence>
<dbReference type="RefSeq" id="WP_122903161.1">
    <property type="nucleotide sequence ID" value="NZ_CP154342.1"/>
</dbReference>
<dbReference type="EMBL" id="RHHS01000008">
    <property type="protein sequence ID" value="RNB61216.1"/>
    <property type="molecule type" value="Genomic_DNA"/>
</dbReference>
<proteinExistence type="predicted"/>
<feature type="region of interest" description="Disordered" evidence="1">
    <location>
        <begin position="50"/>
        <end position="82"/>
    </location>
</feature>
<name>A0A3M8BCT0_9BACL</name>
<feature type="compositionally biased region" description="Basic and acidic residues" evidence="1">
    <location>
        <begin position="67"/>
        <end position="82"/>
    </location>
</feature>
<evidence type="ECO:0000313" key="3">
    <source>
        <dbReference type="EMBL" id="RNB61216.1"/>
    </source>
</evidence>
<evidence type="ECO:0000313" key="4">
    <source>
        <dbReference type="Proteomes" id="UP000268829"/>
    </source>
</evidence>
<keyword evidence="4" id="KW-1185">Reference proteome</keyword>
<protein>
    <recommendedName>
        <fullName evidence="2">Transposase IS204/IS1001/IS1096/IS1165 DDE domain-containing protein</fullName>
    </recommendedName>
</protein>
<comment type="caution">
    <text evidence="3">The sequence shown here is derived from an EMBL/GenBank/DDBJ whole genome shotgun (WGS) entry which is preliminary data.</text>
</comment>
<dbReference type="Proteomes" id="UP000268829">
    <property type="component" value="Unassembled WGS sequence"/>
</dbReference>
<accession>A0A3M8BCT0</accession>
<organism evidence="3 4">
    <name type="scientific">Brevibacillus gelatini</name>
    <dbReference type="NCBI Taxonomy" id="1655277"/>
    <lineage>
        <taxon>Bacteria</taxon>
        <taxon>Bacillati</taxon>
        <taxon>Bacillota</taxon>
        <taxon>Bacilli</taxon>
        <taxon>Bacillales</taxon>
        <taxon>Paenibacillaceae</taxon>
        <taxon>Brevibacillus</taxon>
    </lineage>
</organism>
<dbReference type="AlphaFoldDB" id="A0A3M8BCT0"/>
<reference evidence="3 4" key="1">
    <citation type="submission" date="2018-10" db="EMBL/GenBank/DDBJ databases">
        <title>Phylogenomics of Brevibacillus.</title>
        <authorList>
            <person name="Dunlap C."/>
        </authorList>
    </citation>
    <scope>NUCLEOTIDE SEQUENCE [LARGE SCALE GENOMIC DNA]</scope>
    <source>
        <strain evidence="3 4">DSM 100115</strain>
    </source>
</reference>
<evidence type="ECO:0000259" key="2">
    <source>
        <dbReference type="Pfam" id="PF01610"/>
    </source>
</evidence>
<dbReference type="Pfam" id="PF01610">
    <property type="entry name" value="DDE_Tnp_ISL3"/>
    <property type="match status" value="1"/>
</dbReference>
<dbReference type="OrthoDB" id="9884913at2"/>
<gene>
    <name evidence="3" type="ORF">EDM57_02360</name>
</gene>
<feature type="compositionally biased region" description="Basic residues" evidence="1">
    <location>
        <begin position="53"/>
        <end position="66"/>
    </location>
</feature>
<dbReference type="GeneID" id="300000104"/>